<organism evidence="7 9">
    <name type="scientific">Neospora caninum (strain Liverpool)</name>
    <dbReference type="NCBI Taxonomy" id="572307"/>
    <lineage>
        <taxon>Eukaryota</taxon>
        <taxon>Sar</taxon>
        <taxon>Alveolata</taxon>
        <taxon>Apicomplexa</taxon>
        <taxon>Conoidasida</taxon>
        <taxon>Coccidia</taxon>
        <taxon>Eucoccidiorida</taxon>
        <taxon>Eimeriorina</taxon>
        <taxon>Sarcocystidae</taxon>
        <taxon>Neospora</taxon>
    </lineage>
</organism>
<feature type="compositionally biased region" description="Basic residues" evidence="6">
    <location>
        <begin position="1"/>
        <end position="10"/>
    </location>
</feature>
<reference evidence="7" key="2">
    <citation type="submission" date="2011-03" db="EMBL/GenBank/DDBJ databases">
        <title>Comparative genomics and transcriptomics of Neospora caninum and Toxoplasma gondii.</title>
        <authorList>
            <person name="Reid A.J."/>
            <person name="Sohal A."/>
            <person name="Harris D."/>
            <person name="Quail M."/>
            <person name="Sanders M."/>
            <person name="Berriman M."/>
            <person name="Wastling J.M."/>
            <person name="Pain A."/>
        </authorList>
    </citation>
    <scope>NUCLEOTIDE SEQUENCE</scope>
    <source>
        <strain evidence="7">Liverpool</strain>
    </source>
</reference>
<comment type="similarity">
    <text evidence="2">Belongs to the EBP2 family.</text>
</comment>
<evidence type="ECO:0000256" key="6">
    <source>
        <dbReference type="SAM" id="MobiDB-lite"/>
    </source>
</evidence>
<dbReference type="AlphaFoldDB" id="F0VQC7"/>
<dbReference type="PANTHER" id="PTHR13028">
    <property type="entry name" value="RRNA PROCESSING PROTEIN EBNA1-BINDING PROTEIN-RELATED"/>
    <property type="match status" value="1"/>
</dbReference>
<evidence type="ECO:0000256" key="5">
    <source>
        <dbReference type="ARBA" id="ARBA00023242"/>
    </source>
</evidence>
<keyword evidence="3" id="KW-0690">Ribosome biogenesis</keyword>
<evidence type="ECO:0000256" key="4">
    <source>
        <dbReference type="ARBA" id="ARBA00023054"/>
    </source>
</evidence>
<dbReference type="InterPro" id="IPR008610">
    <property type="entry name" value="Ebp2"/>
</dbReference>
<reference evidence="7" key="1">
    <citation type="submission" date="2011-02" db="EMBL/GenBank/DDBJ databases">
        <authorList>
            <person name="Aslett M."/>
        </authorList>
    </citation>
    <scope>NUCLEOTIDE SEQUENCE</scope>
    <source>
        <strain evidence="7">Liverpool</strain>
    </source>
</reference>
<feature type="compositionally biased region" description="Basic and acidic residues" evidence="6">
    <location>
        <begin position="325"/>
        <end position="334"/>
    </location>
</feature>
<dbReference type="GO" id="GO:0042273">
    <property type="term" value="P:ribosomal large subunit biogenesis"/>
    <property type="evidence" value="ECO:0007669"/>
    <property type="project" value="TreeGrafter"/>
</dbReference>
<feature type="region of interest" description="Disordered" evidence="6">
    <location>
        <begin position="1"/>
        <end position="26"/>
    </location>
</feature>
<accession>F0VQC7</accession>
<dbReference type="Proteomes" id="UP000007494">
    <property type="component" value="Chromosome XII"/>
</dbReference>
<proteinExistence type="inferred from homology"/>
<dbReference type="VEuPathDB" id="ToxoDB:NCLIV_063500"/>
<dbReference type="InParanoid" id="F0VQC7"/>
<evidence type="ECO:0000313" key="7">
    <source>
        <dbReference type="EMBL" id="CBZ55924.1"/>
    </source>
</evidence>
<dbReference type="EMBL" id="LN714487">
    <property type="protein sequence ID" value="CEL70667.1"/>
    <property type="molecule type" value="Genomic_DNA"/>
</dbReference>
<feature type="compositionally biased region" description="Basic residues" evidence="6">
    <location>
        <begin position="335"/>
        <end position="349"/>
    </location>
</feature>
<dbReference type="EMBL" id="FR823393">
    <property type="protein sequence ID" value="CBZ55924.1"/>
    <property type="molecule type" value="Genomic_DNA"/>
</dbReference>
<keyword evidence="5" id="KW-0539">Nucleus</keyword>
<dbReference type="PANTHER" id="PTHR13028:SF0">
    <property type="entry name" value="RRNA-PROCESSING PROTEIN EBP2-RELATED"/>
    <property type="match status" value="1"/>
</dbReference>
<keyword evidence="4" id="KW-0175">Coiled coil</keyword>
<dbReference type="RefSeq" id="XP_003885950.1">
    <property type="nucleotide sequence ID" value="XM_003885901.1"/>
</dbReference>
<evidence type="ECO:0000256" key="2">
    <source>
        <dbReference type="ARBA" id="ARBA00007336"/>
    </source>
</evidence>
<feature type="region of interest" description="Disordered" evidence="6">
    <location>
        <begin position="302"/>
        <end position="349"/>
    </location>
</feature>
<feature type="region of interest" description="Disordered" evidence="6">
    <location>
        <begin position="242"/>
        <end position="268"/>
    </location>
</feature>
<feature type="compositionally biased region" description="Basic residues" evidence="6">
    <location>
        <begin position="242"/>
        <end position="253"/>
    </location>
</feature>
<dbReference type="GO" id="GO:0005730">
    <property type="term" value="C:nucleolus"/>
    <property type="evidence" value="ECO:0007669"/>
    <property type="project" value="UniProtKB-SubCell"/>
</dbReference>
<sequence>MGTSRQRQKPARPGFPSSLSAFAEDEELSEDEQALLLANFRRKLAGLHGEPAAEEASDEEEKIGDKRLAELGYKRLPHERVLTSANQKAGFVPESRNHTRGMIAVNDVAGLEQKLEEIRYKPPAGMRRVPWIETLAVVASPQAEASTTGADGEEPVGNEEKKTHLPGASQDLAREKYFISLTTEAARVGLTRLRQLHLKFTRPSDFLAEMLKSDSHMARVRERLAAEKDQLEDFEEKKRKKMNKKFQRLSGHKLVREQEEARRRNAELKDIAAWKKDREQKAKSSRSGDGYQDAESAFDAWVKKKDQDSLEEERAQRQLRKKRARGEVDADAKGSGKKRQRSRWGKKRK</sequence>
<feature type="compositionally biased region" description="Basic and acidic residues" evidence="6">
    <location>
        <begin position="302"/>
        <end position="316"/>
    </location>
</feature>
<dbReference type="Pfam" id="PF05890">
    <property type="entry name" value="Ebp2"/>
    <property type="match status" value="1"/>
</dbReference>
<name>F0VQC7_NEOCL</name>
<dbReference type="OrthoDB" id="443772at2759"/>
<comment type="subcellular location">
    <subcellularLocation>
        <location evidence="1">Nucleus</location>
        <location evidence="1">Nucleolus</location>
    </subcellularLocation>
</comment>
<evidence type="ECO:0000256" key="1">
    <source>
        <dbReference type="ARBA" id="ARBA00004604"/>
    </source>
</evidence>
<dbReference type="OMA" id="RRVPWIE"/>
<dbReference type="GO" id="GO:0006364">
    <property type="term" value="P:rRNA processing"/>
    <property type="evidence" value="ECO:0007669"/>
    <property type="project" value="TreeGrafter"/>
</dbReference>
<reference evidence="8" key="4">
    <citation type="journal article" date="2015" name="PLoS ONE">
        <title>Comprehensive Evaluation of Toxoplasma gondii VEG and Neospora caninum LIV Genomes with Tachyzoite Stage Transcriptome and Proteome Defines Novel Transcript Features.</title>
        <authorList>
            <person name="Ramaprasad A."/>
            <person name="Mourier T."/>
            <person name="Naeem R."/>
            <person name="Malas T.B."/>
            <person name="Moussa E."/>
            <person name="Panigrahi A."/>
            <person name="Vermont S.J."/>
            <person name="Otto T.D."/>
            <person name="Wastling J."/>
            <person name="Pain A."/>
        </authorList>
    </citation>
    <scope>NUCLEOTIDE SEQUENCE</scope>
    <source>
        <strain evidence="8">Liverpool</strain>
    </source>
</reference>
<feature type="region of interest" description="Disordered" evidence="6">
    <location>
        <begin position="142"/>
        <end position="168"/>
    </location>
</feature>
<dbReference type="GO" id="GO:0030687">
    <property type="term" value="C:preribosome, large subunit precursor"/>
    <property type="evidence" value="ECO:0007669"/>
    <property type="project" value="TreeGrafter"/>
</dbReference>
<reference evidence="9" key="3">
    <citation type="journal article" date="2012" name="PLoS Pathog.">
        <title>Comparative genomics of the apicomplexan parasites Toxoplasma gondii and Neospora caninum: Coccidia differing in host range and transmission strategy.</title>
        <authorList>
            <person name="Reid A.J."/>
            <person name="Vermont S.J."/>
            <person name="Cotton J.A."/>
            <person name="Harris D."/>
            <person name="Hill-Cawthorne G.A."/>
            <person name="Konen-Waisman S."/>
            <person name="Latham S.M."/>
            <person name="Mourier T."/>
            <person name="Norton R."/>
            <person name="Quail M.A."/>
            <person name="Sanders M."/>
            <person name="Shanmugam D."/>
            <person name="Sohal A."/>
            <person name="Wasmuth J.D."/>
            <person name="Brunk B."/>
            <person name="Grigg M.E."/>
            <person name="Howard J.C."/>
            <person name="Parkinson J."/>
            <person name="Roos D.S."/>
            <person name="Trees A.J."/>
            <person name="Berriman M."/>
            <person name="Pain A."/>
            <person name="Wastling J.M."/>
        </authorList>
    </citation>
    <scope>NUCLEOTIDE SEQUENCE [LARGE SCALE GENOMIC DNA]</scope>
    <source>
        <strain evidence="9">Liverpool</strain>
    </source>
</reference>
<evidence type="ECO:0000256" key="3">
    <source>
        <dbReference type="ARBA" id="ARBA00022517"/>
    </source>
</evidence>
<protein>
    <submittedName>
        <fullName evidence="8">Probable rRNA-processing protein EBP2 homolog</fullName>
    </submittedName>
</protein>
<dbReference type="GeneID" id="13445147"/>
<keyword evidence="9" id="KW-1185">Reference proteome</keyword>
<dbReference type="GO" id="GO:0034399">
    <property type="term" value="C:nuclear periphery"/>
    <property type="evidence" value="ECO:0007669"/>
    <property type="project" value="TreeGrafter"/>
</dbReference>
<dbReference type="eggNOG" id="KOG3080">
    <property type="taxonomic scope" value="Eukaryota"/>
</dbReference>
<evidence type="ECO:0000313" key="9">
    <source>
        <dbReference type="Proteomes" id="UP000007494"/>
    </source>
</evidence>
<evidence type="ECO:0000313" key="8">
    <source>
        <dbReference type="EMBL" id="CEL70667.1"/>
    </source>
</evidence>
<feature type="compositionally biased region" description="Basic and acidic residues" evidence="6">
    <location>
        <begin position="254"/>
        <end position="268"/>
    </location>
</feature>
<gene>
    <name evidence="8" type="ORF">BN1204_063500</name>
    <name evidence="7" type="ORF">NCLIV_063500</name>
</gene>